<dbReference type="Proteomes" id="UP000321746">
    <property type="component" value="Unassembled WGS sequence"/>
</dbReference>
<feature type="binding site" evidence="8">
    <location>
        <position position="118"/>
    </location>
    <ligand>
        <name>Fe cation</name>
        <dbReference type="ChEBI" id="CHEBI:24875"/>
    </ligand>
</feature>
<dbReference type="InterPro" id="IPR043135">
    <property type="entry name" value="Fur_C"/>
</dbReference>
<evidence type="ECO:0000256" key="4">
    <source>
        <dbReference type="ARBA" id="ARBA00023015"/>
    </source>
</evidence>
<keyword evidence="5" id="KW-0238">DNA-binding</keyword>
<evidence type="ECO:0000256" key="7">
    <source>
        <dbReference type="PIRSR" id="PIRSR602481-1"/>
    </source>
</evidence>
<dbReference type="SUPFAM" id="SSF46785">
    <property type="entry name" value="Winged helix' DNA-binding domain"/>
    <property type="match status" value="1"/>
</dbReference>
<dbReference type="CDD" id="cd07153">
    <property type="entry name" value="Fur_like"/>
    <property type="match status" value="1"/>
</dbReference>
<protein>
    <submittedName>
        <fullName evidence="9">Transcriptional repressor</fullName>
    </submittedName>
</protein>
<feature type="binding site" evidence="7">
    <location>
        <position position="174"/>
    </location>
    <ligand>
        <name>Zn(2+)</name>
        <dbReference type="ChEBI" id="CHEBI:29105"/>
    </ligand>
</feature>
<dbReference type="InterPro" id="IPR036390">
    <property type="entry name" value="WH_DNA-bd_sf"/>
</dbReference>
<comment type="similarity">
    <text evidence="1">Belongs to the Fur family.</text>
</comment>
<organism evidence="9 10">
    <name type="scientific">Acetobacter oeni</name>
    <dbReference type="NCBI Taxonomy" id="304077"/>
    <lineage>
        <taxon>Bacteria</taxon>
        <taxon>Pseudomonadati</taxon>
        <taxon>Pseudomonadota</taxon>
        <taxon>Alphaproteobacteria</taxon>
        <taxon>Acetobacterales</taxon>
        <taxon>Acetobacteraceae</taxon>
        <taxon>Acetobacter</taxon>
    </lineage>
</organism>
<dbReference type="GO" id="GO:0000976">
    <property type="term" value="F:transcription cis-regulatory region binding"/>
    <property type="evidence" value="ECO:0007669"/>
    <property type="project" value="TreeGrafter"/>
</dbReference>
<evidence type="ECO:0000256" key="3">
    <source>
        <dbReference type="ARBA" id="ARBA00022833"/>
    </source>
</evidence>
<dbReference type="Pfam" id="PF01475">
    <property type="entry name" value="FUR"/>
    <property type="match status" value="1"/>
</dbReference>
<proteinExistence type="inferred from homology"/>
<dbReference type="GO" id="GO:0005829">
    <property type="term" value="C:cytosol"/>
    <property type="evidence" value="ECO:0007669"/>
    <property type="project" value="TreeGrafter"/>
</dbReference>
<dbReference type="Gene3D" id="3.30.1490.190">
    <property type="match status" value="1"/>
</dbReference>
<dbReference type="EMBL" id="BJYG01000030">
    <property type="protein sequence ID" value="GEN64005.1"/>
    <property type="molecule type" value="Genomic_DNA"/>
</dbReference>
<dbReference type="InterPro" id="IPR002481">
    <property type="entry name" value="FUR"/>
</dbReference>
<dbReference type="PANTHER" id="PTHR33202:SF6">
    <property type="entry name" value="ZINC UPTAKE REGULATION PROTEIN"/>
    <property type="match status" value="1"/>
</dbReference>
<keyword evidence="8" id="KW-0408">Iron</keyword>
<keyword evidence="6" id="KW-0804">Transcription</keyword>
<evidence type="ECO:0000256" key="5">
    <source>
        <dbReference type="ARBA" id="ARBA00023125"/>
    </source>
</evidence>
<evidence type="ECO:0000256" key="1">
    <source>
        <dbReference type="ARBA" id="ARBA00007957"/>
    </source>
</evidence>
<dbReference type="InterPro" id="IPR036388">
    <property type="entry name" value="WH-like_DNA-bd_sf"/>
</dbReference>
<name>A0A511XM31_9PROT</name>
<sequence>MGSDPDMPYHPLRMTKTPTLAPDRFSDRTEMLLNRADRLCAAKNLKLTALRRQILGIMLSSDQPLGAYDLLERLQTSQPGAAPPTVYRTLDFLLDTGLIHKIERLSSFVPCTHALDHDHTREGDGVHATQFLICNACSHVTELEEPTILSAILEASRNVGFKVRQSTIEIEGLCATCAATQSKTDHNEESRRTSR</sequence>
<dbReference type="Gene3D" id="1.10.10.10">
    <property type="entry name" value="Winged helix-like DNA-binding domain superfamily/Winged helix DNA-binding domain"/>
    <property type="match status" value="1"/>
</dbReference>
<dbReference type="AlphaFoldDB" id="A0A511XM31"/>
<keyword evidence="3 7" id="KW-0862">Zinc</keyword>
<comment type="cofactor">
    <cofactor evidence="7">
        <name>Zn(2+)</name>
        <dbReference type="ChEBI" id="CHEBI:29105"/>
    </cofactor>
    <text evidence="7">Binds 1 zinc ion per subunit.</text>
</comment>
<feature type="binding site" evidence="7">
    <location>
        <position position="137"/>
    </location>
    <ligand>
        <name>Zn(2+)</name>
        <dbReference type="ChEBI" id="CHEBI:29105"/>
    </ligand>
</feature>
<keyword evidence="2" id="KW-0678">Repressor</keyword>
<evidence type="ECO:0000313" key="9">
    <source>
        <dbReference type="EMBL" id="GEN64005.1"/>
    </source>
</evidence>
<evidence type="ECO:0000313" key="10">
    <source>
        <dbReference type="Proteomes" id="UP000321746"/>
    </source>
</evidence>
<dbReference type="GO" id="GO:0045892">
    <property type="term" value="P:negative regulation of DNA-templated transcription"/>
    <property type="evidence" value="ECO:0007669"/>
    <property type="project" value="TreeGrafter"/>
</dbReference>
<keyword evidence="10" id="KW-1185">Reference proteome</keyword>
<evidence type="ECO:0000256" key="8">
    <source>
        <dbReference type="PIRSR" id="PIRSR602481-2"/>
    </source>
</evidence>
<evidence type="ECO:0000256" key="2">
    <source>
        <dbReference type="ARBA" id="ARBA00022491"/>
    </source>
</evidence>
<gene>
    <name evidence="9" type="primary">np20</name>
    <name evidence="9" type="ORF">AOE01nite_22290</name>
</gene>
<feature type="binding site" evidence="7">
    <location>
        <position position="177"/>
    </location>
    <ligand>
        <name>Zn(2+)</name>
        <dbReference type="ChEBI" id="CHEBI:29105"/>
    </ligand>
</feature>
<dbReference type="PANTHER" id="PTHR33202">
    <property type="entry name" value="ZINC UPTAKE REGULATION PROTEIN"/>
    <property type="match status" value="1"/>
</dbReference>
<dbReference type="GO" id="GO:0008270">
    <property type="term" value="F:zinc ion binding"/>
    <property type="evidence" value="ECO:0007669"/>
    <property type="project" value="TreeGrafter"/>
</dbReference>
<feature type="binding site" evidence="7">
    <location>
        <position position="134"/>
    </location>
    <ligand>
        <name>Zn(2+)</name>
        <dbReference type="ChEBI" id="CHEBI:29105"/>
    </ligand>
</feature>
<comment type="caution">
    <text evidence="9">The sequence shown here is derived from an EMBL/GenBank/DDBJ whole genome shotgun (WGS) entry which is preliminary data.</text>
</comment>
<accession>A0A511XM31</accession>
<comment type="cofactor">
    <cofactor evidence="8">
        <name>Mn(2+)</name>
        <dbReference type="ChEBI" id="CHEBI:29035"/>
    </cofactor>
    <cofactor evidence="8">
        <name>Fe(2+)</name>
        <dbReference type="ChEBI" id="CHEBI:29033"/>
    </cofactor>
    <text evidence="8">Binds 1 Mn(2+) or Fe(2+) ion per subunit.</text>
</comment>
<evidence type="ECO:0000256" key="6">
    <source>
        <dbReference type="ARBA" id="ARBA00023163"/>
    </source>
</evidence>
<dbReference type="GO" id="GO:1900376">
    <property type="term" value="P:regulation of secondary metabolite biosynthetic process"/>
    <property type="evidence" value="ECO:0007669"/>
    <property type="project" value="TreeGrafter"/>
</dbReference>
<dbReference type="GO" id="GO:0003700">
    <property type="term" value="F:DNA-binding transcription factor activity"/>
    <property type="evidence" value="ECO:0007669"/>
    <property type="project" value="InterPro"/>
</dbReference>
<reference evidence="9 10" key="1">
    <citation type="submission" date="2019-07" db="EMBL/GenBank/DDBJ databases">
        <title>Whole genome shotgun sequence of Acetobacter oeni NBRC 105207.</title>
        <authorList>
            <person name="Hosoyama A."/>
            <person name="Uohara A."/>
            <person name="Ohji S."/>
            <person name="Ichikawa N."/>
        </authorList>
    </citation>
    <scope>NUCLEOTIDE SEQUENCE [LARGE SCALE GENOMIC DNA]</scope>
    <source>
        <strain evidence="9 10">NBRC 105207</strain>
    </source>
</reference>
<keyword evidence="7" id="KW-0479">Metal-binding</keyword>
<keyword evidence="4" id="KW-0805">Transcription regulation</keyword>